<evidence type="ECO:0000313" key="2">
    <source>
        <dbReference type="EMBL" id="PZD93053.1"/>
    </source>
</evidence>
<dbReference type="InterPro" id="IPR013830">
    <property type="entry name" value="SGNH_hydro"/>
</dbReference>
<dbReference type="SUPFAM" id="SSF52266">
    <property type="entry name" value="SGNH hydrolase"/>
    <property type="match status" value="1"/>
</dbReference>
<dbReference type="Gene3D" id="3.40.50.1110">
    <property type="entry name" value="SGNH hydrolase"/>
    <property type="match status" value="1"/>
</dbReference>
<dbReference type="InterPro" id="IPR051532">
    <property type="entry name" value="Ester_Hydrolysis_Enzymes"/>
</dbReference>
<evidence type="ECO:0000313" key="3">
    <source>
        <dbReference type="Proteomes" id="UP000249522"/>
    </source>
</evidence>
<dbReference type="Pfam" id="PF13472">
    <property type="entry name" value="Lipase_GDSL_2"/>
    <property type="match status" value="1"/>
</dbReference>
<protein>
    <submittedName>
        <fullName evidence="2">GDSL family lipase</fullName>
    </submittedName>
</protein>
<sequence length="214" mass="23742">MKVVYIYAAIGDSLTAGVGAPEGFGFAPRYRHAAQEQLRQPVRLATVGVSGMDSTGLARLLRSDPELRMLLRHAQLISVTIGGNDLIAAAKAFLIDEDPAHFERALKTFKPCYESILRQLTEVRNGRDTPCIVRTANLYNPFPGQPVAVRWVARFNTYIQECAKSYSNLAVADLHRLVSGSESRLLAPDRVHLNARGYQRMAELFDRLGYKPLG</sequence>
<reference evidence="2 3" key="1">
    <citation type="submission" date="2018-06" db="EMBL/GenBank/DDBJ databases">
        <title>Paenibacillus imtechensis sp. nov.</title>
        <authorList>
            <person name="Pinnaka A.K."/>
            <person name="Singh H."/>
            <person name="Kaur M."/>
        </authorList>
    </citation>
    <scope>NUCLEOTIDE SEQUENCE [LARGE SCALE GENOMIC DNA]</scope>
    <source>
        <strain evidence="2 3">SMB1</strain>
    </source>
</reference>
<name>A0A2W1L1X4_9BACL</name>
<dbReference type="EMBL" id="QKRB01000060">
    <property type="protein sequence ID" value="PZD93053.1"/>
    <property type="molecule type" value="Genomic_DNA"/>
</dbReference>
<dbReference type="InterPro" id="IPR036514">
    <property type="entry name" value="SGNH_hydro_sf"/>
</dbReference>
<dbReference type="AlphaFoldDB" id="A0A2W1L1X4"/>
<dbReference type="PANTHER" id="PTHR30383">
    <property type="entry name" value="THIOESTERASE 1/PROTEASE 1/LYSOPHOSPHOLIPASE L1"/>
    <property type="match status" value="1"/>
</dbReference>
<gene>
    <name evidence="2" type="ORF">DNH61_25050</name>
</gene>
<proteinExistence type="predicted"/>
<accession>A0A2W1L1X4</accession>
<dbReference type="CDD" id="cd00229">
    <property type="entry name" value="SGNH_hydrolase"/>
    <property type="match status" value="1"/>
</dbReference>
<comment type="caution">
    <text evidence="2">The sequence shown here is derived from an EMBL/GenBank/DDBJ whole genome shotgun (WGS) entry which is preliminary data.</text>
</comment>
<evidence type="ECO:0000259" key="1">
    <source>
        <dbReference type="Pfam" id="PF13472"/>
    </source>
</evidence>
<dbReference type="OrthoDB" id="26855at2"/>
<dbReference type="PANTHER" id="PTHR30383:SF27">
    <property type="entry name" value="SPORE GERMINATION LIPASE LIPC"/>
    <property type="match status" value="1"/>
</dbReference>
<feature type="domain" description="SGNH hydrolase-type esterase" evidence="1">
    <location>
        <begin position="9"/>
        <end position="200"/>
    </location>
</feature>
<organism evidence="2 3">
    <name type="scientific">Paenibacillus sambharensis</name>
    <dbReference type="NCBI Taxonomy" id="1803190"/>
    <lineage>
        <taxon>Bacteria</taxon>
        <taxon>Bacillati</taxon>
        <taxon>Bacillota</taxon>
        <taxon>Bacilli</taxon>
        <taxon>Bacillales</taxon>
        <taxon>Paenibacillaceae</taxon>
        <taxon>Paenibacillus</taxon>
    </lineage>
</organism>
<dbReference type="Proteomes" id="UP000249522">
    <property type="component" value="Unassembled WGS sequence"/>
</dbReference>
<keyword evidence="3" id="KW-1185">Reference proteome</keyword>
<dbReference type="GO" id="GO:0004622">
    <property type="term" value="F:phosphatidylcholine lysophospholipase activity"/>
    <property type="evidence" value="ECO:0007669"/>
    <property type="project" value="TreeGrafter"/>
</dbReference>